<dbReference type="CDD" id="cd00371">
    <property type="entry name" value="HMA"/>
    <property type="match status" value="1"/>
</dbReference>
<evidence type="ECO:0000259" key="1">
    <source>
        <dbReference type="PROSITE" id="PS50846"/>
    </source>
</evidence>
<dbReference type="Pfam" id="PF00403">
    <property type="entry name" value="HMA"/>
    <property type="match status" value="1"/>
</dbReference>
<name>A0A9Q9HBH4_9RHOB</name>
<dbReference type="Proteomes" id="UP001057991">
    <property type="component" value="Plasmid unnamed1"/>
</dbReference>
<organism evidence="2 3">
    <name type="scientific">Aliiroseovarius crassostreae</name>
    <dbReference type="NCBI Taxonomy" id="154981"/>
    <lineage>
        <taxon>Bacteria</taxon>
        <taxon>Pseudomonadati</taxon>
        <taxon>Pseudomonadota</taxon>
        <taxon>Alphaproteobacteria</taxon>
        <taxon>Rhodobacterales</taxon>
        <taxon>Paracoccaceae</taxon>
        <taxon>Aliiroseovarius</taxon>
    </lineage>
</organism>
<gene>
    <name evidence="2" type="ORF">K3X48_15535</name>
</gene>
<dbReference type="RefSeq" id="WP_259787127.1">
    <property type="nucleotide sequence ID" value="NZ_CP080775.1"/>
</dbReference>
<dbReference type="EMBL" id="CP080777">
    <property type="protein sequence ID" value="UWP97044.1"/>
    <property type="molecule type" value="Genomic_DNA"/>
</dbReference>
<dbReference type="PROSITE" id="PS50846">
    <property type="entry name" value="HMA_2"/>
    <property type="match status" value="1"/>
</dbReference>
<dbReference type="AlphaFoldDB" id="A0A9Q9HBH4"/>
<reference evidence="2" key="1">
    <citation type="submission" date="2021-08" db="EMBL/GenBank/DDBJ databases">
        <authorList>
            <person name="Nwanade C."/>
            <person name="Wang M."/>
            <person name="Masoudi A."/>
            <person name="Yu Z."/>
            <person name="Liu J."/>
        </authorList>
    </citation>
    <scope>NUCLEOTIDE SEQUENCE</scope>
    <source>
        <strain evidence="2">S056</strain>
        <plasmid evidence="2">unnamed1</plasmid>
    </source>
</reference>
<keyword evidence="2" id="KW-0614">Plasmid</keyword>
<evidence type="ECO:0000313" key="2">
    <source>
        <dbReference type="EMBL" id="UWP97044.1"/>
    </source>
</evidence>
<evidence type="ECO:0000313" key="3">
    <source>
        <dbReference type="Proteomes" id="UP001057991"/>
    </source>
</evidence>
<geneLocation type="plasmid" evidence="2 3">
    <name>unnamed1</name>
</geneLocation>
<dbReference type="Gene3D" id="3.30.70.100">
    <property type="match status" value="1"/>
</dbReference>
<dbReference type="InterPro" id="IPR006121">
    <property type="entry name" value="HMA_dom"/>
</dbReference>
<sequence>MVFSVPEMSCGHCTAAIEKAIAEIDPSATVNCDLDTRQVAVDTSLSQAELSLAMKQAGYASEPVGA</sequence>
<dbReference type="InterPro" id="IPR036163">
    <property type="entry name" value="HMA_dom_sf"/>
</dbReference>
<accession>A0A9Q9HBH4</accession>
<proteinExistence type="predicted"/>
<protein>
    <submittedName>
        <fullName evidence="2">Heavy-metal-associated domain-containing protein</fullName>
    </submittedName>
</protein>
<dbReference type="SUPFAM" id="SSF55008">
    <property type="entry name" value="HMA, heavy metal-associated domain"/>
    <property type="match status" value="1"/>
</dbReference>
<dbReference type="GO" id="GO:0046872">
    <property type="term" value="F:metal ion binding"/>
    <property type="evidence" value="ECO:0007669"/>
    <property type="project" value="InterPro"/>
</dbReference>
<feature type="domain" description="HMA" evidence="1">
    <location>
        <begin position="1"/>
        <end position="62"/>
    </location>
</feature>